<protein>
    <recommendedName>
        <fullName evidence="4">Lipoprotein</fullName>
    </recommendedName>
</protein>
<dbReference type="Proteomes" id="UP000016567">
    <property type="component" value="Unassembled WGS sequence"/>
</dbReference>
<keyword evidence="3" id="KW-1185">Reference proteome</keyword>
<keyword evidence="1" id="KW-0732">Signal</keyword>
<feature type="chain" id="PRO_5004640873" description="Lipoprotein" evidence="1">
    <location>
        <begin position="18"/>
        <end position="146"/>
    </location>
</feature>
<evidence type="ECO:0000256" key="1">
    <source>
        <dbReference type="SAM" id="SignalP"/>
    </source>
</evidence>
<feature type="signal peptide" evidence="1">
    <location>
        <begin position="1"/>
        <end position="17"/>
    </location>
</feature>
<dbReference type="OrthoDB" id="6215769at2"/>
<evidence type="ECO:0000313" key="2">
    <source>
        <dbReference type="EMBL" id="GAD77488.1"/>
    </source>
</evidence>
<dbReference type="RefSeq" id="WP_021711227.1">
    <property type="nucleotide sequence ID" value="NZ_BAOB01000354.1"/>
</dbReference>
<name>U3CGT7_9VIBR</name>
<sequence length="146" mass="15467">MKILFTILMGLVLTACGGDGGSSGSSTPPISVTPEAQPEVTMTDLVVPDDFNFNPVTESSLEVDISGLTTQRAHLSLYKSFTNDDNAGYVANYASKVASVPLSDGVANFDYTISDNQGEMLVEIWFYDGSDPIQKVISAGNSSVVM</sequence>
<reference evidence="2 3" key="1">
    <citation type="submission" date="2013-09" db="EMBL/GenBank/DDBJ databases">
        <title>Whole genome shotgun sequence of Vibrio azureus NBRC 104587.</title>
        <authorList>
            <person name="Isaki S."/>
            <person name="Hosoyama A."/>
            <person name="Numata M."/>
            <person name="Hashimoto M."/>
            <person name="Hosoyama Y."/>
            <person name="Tsuchikane K."/>
            <person name="Noguchi M."/>
            <person name="Hirakata S."/>
            <person name="Ichikawa N."/>
            <person name="Ohji S."/>
            <person name="Yamazoe A."/>
            <person name="Fujita N."/>
        </authorList>
    </citation>
    <scope>NUCLEOTIDE SEQUENCE [LARGE SCALE GENOMIC DNA]</scope>
    <source>
        <strain evidence="2 3">NBRC 104587</strain>
    </source>
</reference>
<dbReference type="AlphaFoldDB" id="U3CGT7"/>
<dbReference type="STRING" id="1219077.VAZ01S_077_00250"/>
<evidence type="ECO:0000313" key="3">
    <source>
        <dbReference type="Proteomes" id="UP000016567"/>
    </source>
</evidence>
<organism evidence="2 3">
    <name type="scientific">Vibrio azureus NBRC 104587</name>
    <dbReference type="NCBI Taxonomy" id="1219077"/>
    <lineage>
        <taxon>Bacteria</taxon>
        <taxon>Pseudomonadati</taxon>
        <taxon>Pseudomonadota</taxon>
        <taxon>Gammaproteobacteria</taxon>
        <taxon>Vibrionales</taxon>
        <taxon>Vibrionaceae</taxon>
        <taxon>Vibrio</taxon>
    </lineage>
</organism>
<gene>
    <name evidence="2" type="ORF">VAZ01S_077_00250</name>
</gene>
<evidence type="ECO:0008006" key="4">
    <source>
        <dbReference type="Google" id="ProtNLM"/>
    </source>
</evidence>
<dbReference type="PROSITE" id="PS51257">
    <property type="entry name" value="PROKAR_LIPOPROTEIN"/>
    <property type="match status" value="1"/>
</dbReference>
<accession>U3CGT7</accession>
<proteinExistence type="predicted"/>
<dbReference type="EMBL" id="BATL01000077">
    <property type="protein sequence ID" value="GAD77488.1"/>
    <property type="molecule type" value="Genomic_DNA"/>
</dbReference>
<dbReference type="eggNOG" id="ENOG5032S51">
    <property type="taxonomic scope" value="Bacteria"/>
</dbReference>
<comment type="caution">
    <text evidence="2">The sequence shown here is derived from an EMBL/GenBank/DDBJ whole genome shotgun (WGS) entry which is preliminary data.</text>
</comment>